<feature type="transmembrane region" description="Helical" evidence="1">
    <location>
        <begin position="20"/>
        <end position="43"/>
    </location>
</feature>
<keyword evidence="1" id="KW-0472">Membrane</keyword>
<evidence type="ECO:0000256" key="1">
    <source>
        <dbReference type="SAM" id="Phobius"/>
    </source>
</evidence>
<gene>
    <name evidence="2" type="ORF">AMURIS_04348</name>
</gene>
<dbReference type="EMBL" id="OFSM01000028">
    <property type="protein sequence ID" value="SOY31604.1"/>
    <property type="molecule type" value="Genomic_DNA"/>
</dbReference>
<dbReference type="PANTHER" id="PTHR32309">
    <property type="entry name" value="TYROSINE-PROTEIN KINASE"/>
    <property type="match status" value="1"/>
</dbReference>
<dbReference type="Proteomes" id="UP000236311">
    <property type="component" value="Unassembled WGS sequence"/>
</dbReference>
<protein>
    <recommendedName>
        <fullName evidence="4">Chain length determinant protein</fullName>
    </recommendedName>
</protein>
<feature type="transmembrane region" description="Helical" evidence="1">
    <location>
        <begin position="90"/>
        <end position="112"/>
    </location>
</feature>
<name>A0A2K4ZM91_9FIRM</name>
<dbReference type="OrthoDB" id="1893800at2"/>
<organism evidence="2 3">
    <name type="scientific">Acetatifactor muris</name>
    <dbReference type="NCBI Taxonomy" id="879566"/>
    <lineage>
        <taxon>Bacteria</taxon>
        <taxon>Bacillati</taxon>
        <taxon>Bacillota</taxon>
        <taxon>Clostridia</taxon>
        <taxon>Lachnospirales</taxon>
        <taxon>Lachnospiraceae</taxon>
        <taxon>Acetatifactor</taxon>
    </lineage>
</organism>
<keyword evidence="1" id="KW-0812">Transmembrane</keyword>
<dbReference type="AlphaFoldDB" id="A0A2K4ZM91"/>
<dbReference type="RefSeq" id="WP_146040150.1">
    <property type="nucleotide sequence ID" value="NZ_CANRXC010000029.1"/>
</dbReference>
<keyword evidence="1" id="KW-1133">Transmembrane helix</keyword>
<dbReference type="PANTHER" id="PTHR32309:SF31">
    <property type="entry name" value="CAPSULAR EXOPOLYSACCHARIDE FAMILY"/>
    <property type="match status" value="1"/>
</dbReference>
<evidence type="ECO:0000313" key="3">
    <source>
        <dbReference type="Proteomes" id="UP000236311"/>
    </source>
</evidence>
<sequence>MNYREEYELEIDLRDLFFDIVYQWRIILLAAVILAVAAGAYAVRSNIVSQSKEALMAKEQQMHESEQPDESTMTESGAPEEIQKLSIVKYAVLGFLGGVFGAVFLYGISYILSDKIRGERELRERYGYYLLGTVPKAQKKRLLSGIDSFLQRLEAGAGQVAEEEAYGIISANIRNLALENSTILVTGTVESGKLKKLIAQIMARTEGVTLVEGADMNVTASTLERLASCDAVILVEERDMSRRARIHREQESVAILKKTVVGYVML</sequence>
<proteinExistence type="predicted"/>
<keyword evidence="3" id="KW-1185">Reference proteome</keyword>
<dbReference type="InterPro" id="IPR050445">
    <property type="entry name" value="Bact_polysacc_biosynth/exp"/>
</dbReference>
<evidence type="ECO:0008006" key="4">
    <source>
        <dbReference type="Google" id="ProtNLM"/>
    </source>
</evidence>
<accession>A0A2K4ZM91</accession>
<evidence type="ECO:0000313" key="2">
    <source>
        <dbReference type="EMBL" id="SOY31604.1"/>
    </source>
</evidence>
<reference evidence="2 3" key="1">
    <citation type="submission" date="2018-01" db="EMBL/GenBank/DDBJ databases">
        <authorList>
            <person name="Gaut B.S."/>
            <person name="Morton B.R."/>
            <person name="Clegg M.T."/>
            <person name="Duvall M.R."/>
        </authorList>
    </citation>
    <scope>NUCLEOTIDE SEQUENCE [LARGE SCALE GENOMIC DNA]</scope>
    <source>
        <strain evidence="2">GP69</strain>
    </source>
</reference>